<sequence length="103" mass="11599">MTSTLAATTNPLEGGINSPLKAFLHAHRGLSQERMLTAIDYWLYHHSIDPQPLETFENNTITPVVKPTPQDSDRPVEIDTTINTHTPWKDGLHIQKGWARQST</sequence>
<reference evidence="1 2" key="1">
    <citation type="submission" date="2023-07" db="EMBL/GenBank/DDBJ databases">
        <title>Sequencing the genomes of 1000 actinobacteria strains.</title>
        <authorList>
            <person name="Klenk H.-P."/>
        </authorList>
    </citation>
    <scope>NUCLEOTIDE SEQUENCE [LARGE SCALE GENOMIC DNA]</scope>
    <source>
        <strain evidence="1 2">DSM 15539</strain>
    </source>
</reference>
<evidence type="ECO:0008006" key="3">
    <source>
        <dbReference type="Google" id="ProtNLM"/>
    </source>
</evidence>
<evidence type="ECO:0000313" key="1">
    <source>
        <dbReference type="EMBL" id="MDR6939397.1"/>
    </source>
</evidence>
<protein>
    <recommendedName>
        <fullName evidence="3">Transposase</fullName>
    </recommendedName>
</protein>
<evidence type="ECO:0000313" key="2">
    <source>
        <dbReference type="Proteomes" id="UP001266099"/>
    </source>
</evidence>
<dbReference type="Proteomes" id="UP001266099">
    <property type="component" value="Unassembled WGS sequence"/>
</dbReference>
<comment type="caution">
    <text evidence="1">The sequence shown here is derived from an EMBL/GenBank/DDBJ whole genome shotgun (WGS) entry which is preliminary data.</text>
</comment>
<proteinExistence type="predicted"/>
<dbReference type="EMBL" id="JAVDUJ010000001">
    <property type="protein sequence ID" value="MDR6939397.1"/>
    <property type="molecule type" value="Genomic_DNA"/>
</dbReference>
<gene>
    <name evidence="1" type="ORF">J2S36_000940</name>
</gene>
<dbReference type="RefSeq" id="WP_374717331.1">
    <property type="nucleotide sequence ID" value="NZ_JAVDUJ010000001.1"/>
</dbReference>
<name>A0ABU1T1Z7_9ACTO</name>
<accession>A0ABU1T1Z7</accession>
<organism evidence="1 2">
    <name type="scientific">Arcanobacterium hippocoleae</name>
    <dbReference type="NCBI Taxonomy" id="149017"/>
    <lineage>
        <taxon>Bacteria</taxon>
        <taxon>Bacillati</taxon>
        <taxon>Actinomycetota</taxon>
        <taxon>Actinomycetes</taxon>
        <taxon>Actinomycetales</taxon>
        <taxon>Actinomycetaceae</taxon>
        <taxon>Arcanobacterium</taxon>
    </lineage>
</organism>
<keyword evidence="2" id="KW-1185">Reference proteome</keyword>